<evidence type="ECO:0000256" key="12">
    <source>
        <dbReference type="ARBA" id="ARBA00023319"/>
    </source>
</evidence>
<dbReference type="GO" id="GO:0030154">
    <property type="term" value="P:cell differentiation"/>
    <property type="evidence" value="ECO:0007669"/>
    <property type="project" value="TreeGrafter"/>
</dbReference>
<evidence type="ECO:0000256" key="5">
    <source>
        <dbReference type="ARBA" id="ARBA00022729"/>
    </source>
</evidence>
<dbReference type="PANTHER" id="PTHR44793:SF1">
    <property type="entry name" value="MATRIX REMODELING-ASSOCIATED PROTEIN 8"/>
    <property type="match status" value="1"/>
</dbReference>
<evidence type="ECO:0000256" key="7">
    <source>
        <dbReference type="ARBA" id="ARBA00022889"/>
    </source>
</evidence>
<dbReference type="InterPro" id="IPR036179">
    <property type="entry name" value="Ig-like_dom_sf"/>
</dbReference>
<evidence type="ECO:0000256" key="11">
    <source>
        <dbReference type="ARBA" id="ARBA00023180"/>
    </source>
</evidence>
<accession>A0AAV7B8L6</accession>
<dbReference type="InterPro" id="IPR003599">
    <property type="entry name" value="Ig_sub"/>
</dbReference>
<protein>
    <recommendedName>
        <fullName evidence="2">Matrix remodeling-associated protein 8</fullName>
    </recommendedName>
</protein>
<dbReference type="SMART" id="SM00406">
    <property type="entry name" value="IGv"/>
    <property type="match status" value="2"/>
</dbReference>
<keyword evidence="5 15" id="KW-0732">Signal</keyword>
<evidence type="ECO:0000256" key="9">
    <source>
        <dbReference type="ARBA" id="ARBA00023136"/>
    </source>
</evidence>
<evidence type="ECO:0000313" key="17">
    <source>
        <dbReference type="EMBL" id="KAG8568933.1"/>
    </source>
</evidence>
<dbReference type="InterPro" id="IPR042472">
    <property type="entry name" value="MXRA8"/>
</dbReference>
<evidence type="ECO:0000256" key="3">
    <source>
        <dbReference type="ARBA" id="ARBA00022475"/>
    </source>
</evidence>
<keyword evidence="4 14" id="KW-0812">Transmembrane</keyword>
<keyword evidence="12" id="KW-0393">Immunoglobulin domain</keyword>
<keyword evidence="11" id="KW-0325">Glycoprotein</keyword>
<evidence type="ECO:0000256" key="13">
    <source>
        <dbReference type="SAM" id="MobiDB-lite"/>
    </source>
</evidence>
<feature type="region of interest" description="Disordered" evidence="13">
    <location>
        <begin position="297"/>
        <end position="319"/>
    </location>
</feature>
<comment type="subcellular location">
    <subcellularLocation>
        <location evidence="1">Cell membrane</location>
        <topology evidence="1">Single-pass type I membrane protein</topology>
    </subcellularLocation>
</comment>
<dbReference type="InterPro" id="IPR007110">
    <property type="entry name" value="Ig-like_dom"/>
</dbReference>
<dbReference type="FunFam" id="2.60.40.10:FF:000806">
    <property type="entry name" value="Matrix remodeling associated 8"/>
    <property type="match status" value="1"/>
</dbReference>
<keyword evidence="18" id="KW-1185">Reference proteome</keyword>
<dbReference type="GO" id="GO:0007155">
    <property type="term" value="P:cell adhesion"/>
    <property type="evidence" value="ECO:0007669"/>
    <property type="project" value="UniProtKB-KW"/>
</dbReference>
<evidence type="ECO:0000256" key="2">
    <source>
        <dbReference type="ARBA" id="ARBA00018734"/>
    </source>
</evidence>
<dbReference type="Proteomes" id="UP000824782">
    <property type="component" value="Unassembled WGS sequence"/>
</dbReference>
<evidence type="ECO:0000256" key="14">
    <source>
        <dbReference type="SAM" id="Phobius"/>
    </source>
</evidence>
<sequence length="443" mass="51384">MGVIHKLLLCQLIILYSPVAYSYSVPASFQNPESVVVSVSNISAPSGSQAHLVCQSYRMVWTQDSLGDRQRVVHWDLYSSQGVYRGERLLDMFSAGEQRIYNGYNQNRIMVSRSAFQDGNFSLVIKGVTTSDQGLYSCNLHHHYCHLDETVRVQLNTTKSERRVKMYWDGEKAVVIALVGTDVVLPCENWNHIWTDRHREEDQQVVHWDRQAPGIPHDRADRLIDMYASGERRSYGPLFIRRKMNVTDMAFAHGDFSLLISDLTKGDEGTYSCHLHHHYCGLHERRIFHLTVYDPPRLPPKEPPKEEEPKKTNMGSAPSVDSTVIRENKVINVIIPENRLHFFQQLGYILATLLLFLLLLTAVILITRRHRKKGYAYNFNKSQRKDVNMKEICLRPPDLIEYKMEDVQIDYKNNILKERASMDRTFAPKNIDLDLELRKEYCK</sequence>
<proteinExistence type="predicted"/>
<keyword evidence="7" id="KW-0130">Cell adhesion</keyword>
<dbReference type="SUPFAM" id="SSF48726">
    <property type="entry name" value="Immunoglobulin"/>
    <property type="match status" value="2"/>
</dbReference>
<feature type="transmembrane region" description="Helical" evidence="14">
    <location>
        <begin position="346"/>
        <end position="366"/>
    </location>
</feature>
<evidence type="ECO:0000256" key="8">
    <source>
        <dbReference type="ARBA" id="ARBA00022989"/>
    </source>
</evidence>
<dbReference type="PROSITE" id="PS50835">
    <property type="entry name" value="IG_LIKE"/>
    <property type="match status" value="2"/>
</dbReference>
<feature type="signal peptide" evidence="15">
    <location>
        <begin position="1"/>
        <end position="22"/>
    </location>
</feature>
<keyword evidence="6" id="KW-0677">Repeat</keyword>
<comment type="caution">
    <text evidence="17">The sequence shown here is derived from an EMBL/GenBank/DDBJ whole genome shotgun (WGS) entry which is preliminary data.</text>
</comment>
<keyword evidence="10" id="KW-1015">Disulfide bond</keyword>
<evidence type="ECO:0000256" key="6">
    <source>
        <dbReference type="ARBA" id="ARBA00022737"/>
    </source>
</evidence>
<dbReference type="AlphaFoldDB" id="A0AAV7B8L6"/>
<gene>
    <name evidence="17" type="ORF">GDO81_014215</name>
</gene>
<evidence type="ECO:0000256" key="1">
    <source>
        <dbReference type="ARBA" id="ARBA00004251"/>
    </source>
</evidence>
<dbReference type="SMART" id="SM00409">
    <property type="entry name" value="IG"/>
    <property type="match status" value="2"/>
</dbReference>
<evidence type="ECO:0000313" key="18">
    <source>
        <dbReference type="Proteomes" id="UP000824782"/>
    </source>
</evidence>
<dbReference type="EMBL" id="WNYA01000006">
    <property type="protein sequence ID" value="KAG8568933.1"/>
    <property type="molecule type" value="Genomic_DNA"/>
</dbReference>
<dbReference type="GO" id="GO:0005886">
    <property type="term" value="C:plasma membrane"/>
    <property type="evidence" value="ECO:0007669"/>
    <property type="project" value="UniProtKB-SubCell"/>
</dbReference>
<evidence type="ECO:0000259" key="16">
    <source>
        <dbReference type="PROSITE" id="PS50835"/>
    </source>
</evidence>
<dbReference type="PANTHER" id="PTHR44793">
    <property type="entry name" value="MATRIX REMODELING-ASSOCIATED PROTEIN 8"/>
    <property type="match status" value="1"/>
</dbReference>
<feature type="domain" description="Ig-like" evidence="16">
    <location>
        <begin position="180"/>
        <end position="277"/>
    </location>
</feature>
<evidence type="ECO:0000256" key="4">
    <source>
        <dbReference type="ARBA" id="ARBA00022692"/>
    </source>
</evidence>
<evidence type="ECO:0000256" key="10">
    <source>
        <dbReference type="ARBA" id="ARBA00023157"/>
    </source>
</evidence>
<keyword evidence="3" id="KW-1003">Cell membrane</keyword>
<dbReference type="InterPro" id="IPR013783">
    <property type="entry name" value="Ig-like_fold"/>
</dbReference>
<keyword evidence="8 14" id="KW-1133">Transmembrane helix</keyword>
<feature type="compositionally biased region" description="Basic and acidic residues" evidence="13">
    <location>
        <begin position="299"/>
        <end position="311"/>
    </location>
</feature>
<dbReference type="InterPro" id="IPR013106">
    <property type="entry name" value="Ig_V-set"/>
</dbReference>
<keyword evidence="9 14" id="KW-0472">Membrane</keyword>
<organism evidence="17 18">
    <name type="scientific">Engystomops pustulosus</name>
    <name type="common">Tungara frog</name>
    <name type="synonym">Physalaemus pustulosus</name>
    <dbReference type="NCBI Taxonomy" id="76066"/>
    <lineage>
        <taxon>Eukaryota</taxon>
        <taxon>Metazoa</taxon>
        <taxon>Chordata</taxon>
        <taxon>Craniata</taxon>
        <taxon>Vertebrata</taxon>
        <taxon>Euteleostomi</taxon>
        <taxon>Amphibia</taxon>
        <taxon>Batrachia</taxon>
        <taxon>Anura</taxon>
        <taxon>Neobatrachia</taxon>
        <taxon>Hyloidea</taxon>
        <taxon>Leptodactylidae</taxon>
        <taxon>Leiuperinae</taxon>
        <taxon>Engystomops</taxon>
    </lineage>
</organism>
<feature type="domain" description="Ig-like" evidence="16">
    <location>
        <begin position="32"/>
        <end position="154"/>
    </location>
</feature>
<dbReference type="GO" id="GO:0009986">
    <property type="term" value="C:cell surface"/>
    <property type="evidence" value="ECO:0007669"/>
    <property type="project" value="TreeGrafter"/>
</dbReference>
<dbReference type="Gene3D" id="2.60.40.10">
    <property type="entry name" value="Immunoglobulins"/>
    <property type="match status" value="2"/>
</dbReference>
<evidence type="ECO:0000256" key="15">
    <source>
        <dbReference type="SAM" id="SignalP"/>
    </source>
</evidence>
<dbReference type="Pfam" id="PF07686">
    <property type="entry name" value="V-set"/>
    <property type="match status" value="1"/>
</dbReference>
<feature type="chain" id="PRO_5043843363" description="Matrix remodeling-associated protein 8" evidence="15">
    <location>
        <begin position="23"/>
        <end position="443"/>
    </location>
</feature>
<reference evidence="17" key="1">
    <citation type="thesis" date="2020" institute="ProQuest LLC" country="789 East Eisenhower Parkway, Ann Arbor, MI, USA">
        <title>Comparative Genomics and Chromosome Evolution.</title>
        <authorList>
            <person name="Mudd A.B."/>
        </authorList>
    </citation>
    <scope>NUCLEOTIDE SEQUENCE</scope>
    <source>
        <strain evidence="17">237g6f4</strain>
        <tissue evidence="17">Blood</tissue>
    </source>
</reference>
<name>A0AAV7B8L6_ENGPU</name>